<dbReference type="SUPFAM" id="SSF48726">
    <property type="entry name" value="Immunoglobulin"/>
    <property type="match status" value="1"/>
</dbReference>
<feature type="signal peptide" evidence="1">
    <location>
        <begin position="1"/>
        <end position="19"/>
    </location>
</feature>
<sequence>MSTVTFLTLALVLWTEGSSGDIVVTQSPAILSAIPGSTVTFSCKADAKIDDDMCLYHKALGQTYKALFIDSSRQSGVSDRFSVSGYDLDFTFKITNVQPEDAGFYYCMQSEATPLTQ</sequence>
<name>A0A8C4X5N1_ERPCA</name>
<feature type="domain" description="Immunoglobulin V-set" evidence="2">
    <location>
        <begin position="38"/>
        <end position="109"/>
    </location>
</feature>
<dbReference type="AlphaFoldDB" id="A0A8C4X5N1"/>
<reference evidence="4" key="1">
    <citation type="submission" date="2021-06" db="EMBL/GenBank/DDBJ databases">
        <authorList>
            <consortium name="Wellcome Sanger Institute Data Sharing"/>
        </authorList>
    </citation>
    <scope>NUCLEOTIDE SEQUENCE [LARGE SCALE GENOMIC DNA]</scope>
</reference>
<dbReference type="InterPro" id="IPR050150">
    <property type="entry name" value="IgV_Light_Chain"/>
</dbReference>
<organism evidence="4 5">
    <name type="scientific">Erpetoichthys calabaricus</name>
    <name type="common">Rope fish</name>
    <name type="synonym">Calamoichthys calabaricus</name>
    <dbReference type="NCBI Taxonomy" id="27687"/>
    <lineage>
        <taxon>Eukaryota</taxon>
        <taxon>Metazoa</taxon>
        <taxon>Chordata</taxon>
        <taxon>Craniata</taxon>
        <taxon>Vertebrata</taxon>
        <taxon>Euteleostomi</taxon>
        <taxon>Actinopterygii</taxon>
        <taxon>Polypteriformes</taxon>
        <taxon>Polypteridae</taxon>
        <taxon>Erpetoichthys</taxon>
    </lineage>
</organism>
<proteinExistence type="predicted"/>
<dbReference type="SMART" id="SM00409">
    <property type="entry name" value="IG"/>
    <property type="match status" value="1"/>
</dbReference>
<evidence type="ECO:0000313" key="5">
    <source>
        <dbReference type="Proteomes" id="UP000694620"/>
    </source>
</evidence>
<dbReference type="Gene3D" id="2.60.40.10">
    <property type="entry name" value="Immunoglobulins"/>
    <property type="match status" value="1"/>
</dbReference>
<keyword evidence="5" id="KW-1185">Reference proteome</keyword>
<feature type="domain" description="Immunoglobulin" evidence="3">
    <location>
        <begin position="28"/>
        <end position="117"/>
    </location>
</feature>
<dbReference type="InterPro" id="IPR036179">
    <property type="entry name" value="Ig-like_dom_sf"/>
</dbReference>
<evidence type="ECO:0000256" key="1">
    <source>
        <dbReference type="SAM" id="SignalP"/>
    </source>
</evidence>
<dbReference type="InterPro" id="IPR013783">
    <property type="entry name" value="Ig-like_fold"/>
</dbReference>
<evidence type="ECO:0000259" key="3">
    <source>
        <dbReference type="SMART" id="SM00409"/>
    </source>
</evidence>
<reference evidence="4" key="3">
    <citation type="submission" date="2025-09" db="UniProtKB">
        <authorList>
            <consortium name="Ensembl"/>
        </authorList>
    </citation>
    <scope>IDENTIFICATION</scope>
</reference>
<accession>A0A8C4X5N1</accession>
<evidence type="ECO:0000313" key="4">
    <source>
        <dbReference type="Ensembl" id="ENSECRP00000006570.1"/>
    </source>
</evidence>
<evidence type="ECO:0000259" key="2">
    <source>
        <dbReference type="SMART" id="SM00406"/>
    </source>
</evidence>
<dbReference type="Pfam" id="PF07686">
    <property type="entry name" value="V-set"/>
    <property type="match status" value="1"/>
</dbReference>
<dbReference type="Ensembl" id="ENSECRT00000006678.1">
    <property type="protein sequence ID" value="ENSECRP00000006570.1"/>
    <property type="gene ID" value="ENSECRG00000004385.1"/>
</dbReference>
<dbReference type="GeneTree" id="ENSGT00940000154869"/>
<keyword evidence="1" id="KW-0732">Signal</keyword>
<feature type="chain" id="PRO_5034076610" description="Ig-like domain-containing protein" evidence="1">
    <location>
        <begin position="20"/>
        <end position="117"/>
    </location>
</feature>
<dbReference type="SMART" id="SM00406">
    <property type="entry name" value="IGv"/>
    <property type="match status" value="1"/>
</dbReference>
<dbReference type="InterPro" id="IPR003599">
    <property type="entry name" value="Ig_sub"/>
</dbReference>
<protein>
    <recommendedName>
        <fullName evidence="6">Ig-like domain-containing protein</fullName>
    </recommendedName>
</protein>
<reference evidence="4" key="2">
    <citation type="submission" date="2025-08" db="UniProtKB">
        <authorList>
            <consortium name="Ensembl"/>
        </authorList>
    </citation>
    <scope>IDENTIFICATION</scope>
</reference>
<dbReference type="Proteomes" id="UP000694620">
    <property type="component" value="Chromosome 5"/>
</dbReference>
<dbReference type="PANTHER" id="PTHR23267">
    <property type="entry name" value="IMMUNOGLOBULIN LIGHT CHAIN"/>
    <property type="match status" value="1"/>
</dbReference>
<dbReference type="InterPro" id="IPR013106">
    <property type="entry name" value="Ig_V-set"/>
</dbReference>
<evidence type="ECO:0008006" key="6">
    <source>
        <dbReference type="Google" id="ProtNLM"/>
    </source>
</evidence>